<dbReference type="InterPro" id="IPR002500">
    <property type="entry name" value="PAPS_reduct_dom"/>
</dbReference>
<keyword evidence="3" id="KW-1185">Reference proteome</keyword>
<dbReference type="EMBL" id="CP009149">
    <property type="protein sequence ID" value="AIJ05274.1"/>
    <property type="molecule type" value="Genomic_DNA"/>
</dbReference>
<dbReference type="InterPro" id="IPR014729">
    <property type="entry name" value="Rossmann-like_a/b/a_fold"/>
</dbReference>
<organism evidence="2 3">
    <name type="scientific">Methanocaldococcus bathoardescens</name>
    <dbReference type="NCBI Taxonomy" id="1301915"/>
    <lineage>
        <taxon>Archaea</taxon>
        <taxon>Methanobacteriati</taxon>
        <taxon>Methanobacteriota</taxon>
        <taxon>Methanomada group</taxon>
        <taxon>Methanococci</taxon>
        <taxon>Methanococcales</taxon>
        <taxon>Methanocaldococcaceae</taxon>
        <taxon>Methanocaldococcus</taxon>
    </lineage>
</organism>
<dbReference type="PANTHER" id="PTHR43169:SF3">
    <property type="entry name" value="ATPASE, PP-LOOP SUPERFAMILY-RELATED"/>
    <property type="match status" value="1"/>
</dbReference>
<dbReference type="HOGENOM" id="CLU_1014190_0_0_2"/>
<dbReference type="PIRSF" id="PIRSF036668">
    <property type="entry name" value="ATPase_UCP036668"/>
    <property type="match status" value="1"/>
</dbReference>
<dbReference type="GeneID" id="24891021"/>
<dbReference type="OrthoDB" id="10500at2157"/>
<gene>
    <name evidence="2" type="ORF">JH146_0424</name>
</gene>
<name>A0A076LIC9_9EURY</name>
<dbReference type="RefSeq" id="WP_048201462.1">
    <property type="nucleotide sequence ID" value="NZ_CP009149.1"/>
</dbReference>
<dbReference type="STRING" id="1301915.JH146_0424"/>
<accession>A0A076LIC9</accession>
<protein>
    <recommendedName>
        <fullName evidence="1">Phosphoadenosine phosphosulphate reductase domain-containing protein</fullName>
    </recommendedName>
</protein>
<dbReference type="PANTHER" id="PTHR43169">
    <property type="entry name" value="EXSB FAMILY PROTEIN"/>
    <property type="match status" value="1"/>
</dbReference>
<dbReference type="Gene3D" id="3.40.50.620">
    <property type="entry name" value="HUPs"/>
    <property type="match status" value="1"/>
</dbReference>
<dbReference type="AlphaFoldDB" id="A0A076LIC9"/>
<dbReference type="SUPFAM" id="SSF52402">
    <property type="entry name" value="Adenine nucleotide alpha hydrolases-like"/>
    <property type="match status" value="1"/>
</dbReference>
<proteinExistence type="predicted"/>
<dbReference type="Proteomes" id="UP000028781">
    <property type="component" value="Chromosome"/>
</dbReference>
<reference evidence="2 3" key="1">
    <citation type="journal article" date="2015" name="Int. J. Syst. Evol. Microbiol.">
        <title>M ethanocaldococcus bathoardescens sp. nov., a hyperthermophilic methanogen isolated from a volcanically active deep-sea hydrothermal vent.</title>
        <authorList>
            <person name="Stewart L.C."/>
            <person name="Jung J.H."/>
            <person name="Kim Y.T."/>
            <person name="Kwon S.W."/>
            <person name="Park C.S."/>
            <person name="Holden J.F."/>
        </authorList>
    </citation>
    <scope>NUCLEOTIDE SEQUENCE [LARGE SCALE GENOMIC DNA]</scope>
    <source>
        <strain evidence="2 3">JH146</strain>
    </source>
</reference>
<dbReference type="GO" id="GO:0003824">
    <property type="term" value="F:catalytic activity"/>
    <property type="evidence" value="ECO:0007669"/>
    <property type="project" value="InterPro"/>
</dbReference>
<dbReference type="InterPro" id="IPR012121">
    <property type="entry name" value="ATPase_PP-loop_MJ1599"/>
</dbReference>
<dbReference type="Pfam" id="PF01507">
    <property type="entry name" value="PAPS_reduct"/>
    <property type="match status" value="1"/>
</dbReference>
<evidence type="ECO:0000313" key="3">
    <source>
        <dbReference type="Proteomes" id="UP000028781"/>
    </source>
</evidence>
<sequence length="277" mass="32087">MECSICVHTSKTKKIVNHEGKPTCVDCLTMLKYPPNFEKMREEVEEILYNLKREGGKYHCVLALSGGKDSVLALKLLKEKFKLNPLCVMVDNKYMAKEAIENALNVTKHYNVDLMILNRDYTELFEDAIKRGESPCRRCSKLTLREVWRVAKLLGLKYVITGHELPFGHSAIRDMKEGIKMIRLLAPYKFKEEEKYKMLEDLPWKKPDLGGYTTNCLVLGVALERFYDKYGFSFEIDRIATLVRLGLLSKEKAKEALKKPKVPDEVYKELRERGLKI</sequence>
<dbReference type="KEGG" id="mjh:JH146_0424"/>
<feature type="domain" description="Phosphoadenosine phosphosulphate reductase" evidence="1">
    <location>
        <begin position="60"/>
        <end position="153"/>
    </location>
</feature>
<evidence type="ECO:0000313" key="2">
    <source>
        <dbReference type="EMBL" id="AIJ05274.1"/>
    </source>
</evidence>
<dbReference type="InterPro" id="IPR052188">
    <property type="entry name" value="Ni-pincer_cofactor_biosynth"/>
</dbReference>
<evidence type="ECO:0000259" key="1">
    <source>
        <dbReference type="Pfam" id="PF01507"/>
    </source>
</evidence>